<evidence type="ECO:0000313" key="1">
    <source>
        <dbReference type="EMBL" id="MPR31869.1"/>
    </source>
</evidence>
<gene>
    <name evidence="1" type="ORF">GBK04_00520</name>
</gene>
<sequence>MLLFGTGENYGGLLLGIRTGYQLSPMSSAWRTSGEVTVTDHPRYATNGFYFTLTLGAGGFHKAAQ</sequence>
<proteinExistence type="predicted"/>
<dbReference type="AlphaFoldDB" id="A0A7C9FMZ9"/>
<dbReference type="EMBL" id="WHLY01000001">
    <property type="protein sequence ID" value="MPR31869.1"/>
    <property type="molecule type" value="Genomic_DNA"/>
</dbReference>
<accession>A0A7C9FMZ9</accession>
<evidence type="ECO:0000313" key="2">
    <source>
        <dbReference type="Proteomes" id="UP000479293"/>
    </source>
</evidence>
<protein>
    <submittedName>
        <fullName evidence="1">Uncharacterized protein</fullName>
    </submittedName>
</protein>
<comment type="caution">
    <text evidence="1">The sequence shown here is derived from an EMBL/GenBank/DDBJ whole genome shotgun (WGS) entry which is preliminary data.</text>
</comment>
<organism evidence="1 2">
    <name type="scientific">Salmonirosea aquatica</name>
    <dbReference type="NCBI Taxonomy" id="2654236"/>
    <lineage>
        <taxon>Bacteria</taxon>
        <taxon>Pseudomonadati</taxon>
        <taxon>Bacteroidota</taxon>
        <taxon>Cytophagia</taxon>
        <taxon>Cytophagales</taxon>
        <taxon>Spirosomataceae</taxon>
        <taxon>Salmonirosea</taxon>
    </lineage>
</organism>
<keyword evidence="2" id="KW-1185">Reference proteome</keyword>
<dbReference type="Proteomes" id="UP000479293">
    <property type="component" value="Unassembled WGS sequence"/>
</dbReference>
<name>A0A7C9FMZ9_9BACT</name>
<dbReference type="RefSeq" id="WP_152755915.1">
    <property type="nucleotide sequence ID" value="NZ_WHLY01000001.1"/>
</dbReference>
<reference evidence="1 2" key="1">
    <citation type="submission" date="2019-10" db="EMBL/GenBank/DDBJ databases">
        <title>Draft Genome Sequence of Cytophagaceae sp. SJW1-29.</title>
        <authorList>
            <person name="Choi A."/>
        </authorList>
    </citation>
    <scope>NUCLEOTIDE SEQUENCE [LARGE SCALE GENOMIC DNA]</scope>
    <source>
        <strain evidence="1 2">SJW1-29</strain>
    </source>
</reference>